<accession>A0ABR1JRK5</accession>
<dbReference type="Proteomes" id="UP001498398">
    <property type="component" value="Unassembled WGS sequence"/>
</dbReference>
<keyword evidence="2" id="KW-1185">Reference proteome</keyword>
<reference evidence="1 2" key="1">
    <citation type="submission" date="2024-01" db="EMBL/GenBank/DDBJ databases">
        <title>A draft genome for the cacao thread blight pathogen Marasmiellus scandens.</title>
        <authorList>
            <person name="Baruah I.K."/>
            <person name="Leung J."/>
            <person name="Bukari Y."/>
            <person name="Amoako-Attah I."/>
            <person name="Meinhardt L.W."/>
            <person name="Bailey B.A."/>
            <person name="Cohen S.P."/>
        </authorList>
    </citation>
    <scope>NUCLEOTIDE SEQUENCE [LARGE SCALE GENOMIC DNA]</scope>
    <source>
        <strain evidence="1 2">GH-19</strain>
    </source>
</reference>
<gene>
    <name evidence="1" type="ORF">VKT23_004862</name>
</gene>
<organism evidence="1 2">
    <name type="scientific">Marasmiellus scandens</name>
    <dbReference type="NCBI Taxonomy" id="2682957"/>
    <lineage>
        <taxon>Eukaryota</taxon>
        <taxon>Fungi</taxon>
        <taxon>Dikarya</taxon>
        <taxon>Basidiomycota</taxon>
        <taxon>Agaricomycotina</taxon>
        <taxon>Agaricomycetes</taxon>
        <taxon>Agaricomycetidae</taxon>
        <taxon>Agaricales</taxon>
        <taxon>Marasmiineae</taxon>
        <taxon>Omphalotaceae</taxon>
        <taxon>Marasmiellus</taxon>
    </lineage>
</organism>
<evidence type="ECO:0000313" key="2">
    <source>
        <dbReference type="Proteomes" id="UP001498398"/>
    </source>
</evidence>
<proteinExistence type="predicted"/>
<sequence length="405" mass="45127">MDPSFPFEFQTMRPDENPRTGVDIISYGDSTNCSLPIGSLTYAGTNFGENSFQDGRLPSDPFLTSYQQSGFPSEYSSQDGNIRPSLSIYPSYGCYTYSPERPHHESRSFQQTEASWIASGRGLPPPLDCLQIPDPTLSPCRVESSGTSSSAFLKSRLRFSRQRHDLWYNSPQLEGQTHLNVRNTNDELGNKNPMPSDVRHGAYGNTTAVITTSVDQLSINPSSNGSQWQALPYTMSQTADESIASNVSLYSHYEEKAIREAPRTSWASTSFPPNIVGNSDGKVQEPMPNVVIPIHEAASLGEQQTIRPIVAGPALLEITDGRRKNKGKLMYTCEYCGASLTAKHNLASETLFFRYFKSVLNESTLDHINSHFGIKNHRDRSVMAHIYNFTYWLFFIQFLSIGSAP</sequence>
<comment type="caution">
    <text evidence="1">The sequence shown here is derived from an EMBL/GenBank/DDBJ whole genome shotgun (WGS) entry which is preliminary data.</text>
</comment>
<protein>
    <submittedName>
        <fullName evidence="1">Uncharacterized protein</fullName>
    </submittedName>
</protein>
<dbReference type="EMBL" id="JBANRG010000005">
    <property type="protein sequence ID" value="KAK7466137.1"/>
    <property type="molecule type" value="Genomic_DNA"/>
</dbReference>
<name>A0ABR1JRK5_9AGAR</name>
<evidence type="ECO:0000313" key="1">
    <source>
        <dbReference type="EMBL" id="KAK7466137.1"/>
    </source>
</evidence>